<dbReference type="Gene3D" id="2.40.70.10">
    <property type="entry name" value="Acid Proteases"/>
    <property type="match status" value="1"/>
</dbReference>
<organism evidence="3 4">
    <name type="scientific">Torulaspora globosa</name>
    <dbReference type="NCBI Taxonomy" id="48254"/>
    <lineage>
        <taxon>Eukaryota</taxon>
        <taxon>Fungi</taxon>
        <taxon>Dikarya</taxon>
        <taxon>Ascomycota</taxon>
        <taxon>Saccharomycotina</taxon>
        <taxon>Saccharomycetes</taxon>
        <taxon>Saccharomycetales</taxon>
        <taxon>Saccharomycetaceae</taxon>
        <taxon>Torulaspora</taxon>
    </lineage>
</organism>
<reference evidence="3 4" key="1">
    <citation type="submission" date="2020-06" db="EMBL/GenBank/DDBJ databases">
        <title>The yeast mating-type switching endonuclease HO is a domesticated member of an unorthodox homing genetic element family.</title>
        <authorList>
            <person name="Coughlan A.Y."/>
            <person name="Lombardi L."/>
            <person name="Braun-Galleani S."/>
            <person name="Martos A.R."/>
            <person name="Galeote V."/>
            <person name="Bigey F."/>
            <person name="Dequin S."/>
            <person name="Byrne K.P."/>
            <person name="Wolfe K.H."/>
        </authorList>
    </citation>
    <scope>NUCLEOTIDE SEQUENCE [LARGE SCALE GENOMIC DNA]</scope>
    <source>
        <strain evidence="3 4">CBS764</strain>
    </source>
</reference>
<dbReference type="KEGG" id="tgb:HG536_0E00760"/>
<dbReference type="EMBL" id="CP059250">
    <property type="protein sequence ID" value="QLL33165.1"/>
    <property type="molecule type" value="Genomic_DNA"/>
</dbReference>
<evidence type="ECO:0000256" key="1">
    <source>
        <dbReference type="SAM" id="MobiDB-lite"/>
    </source>
</evidence>
<keyword evidence="4" id="KW-1185">Reference proteome</keyword>
<evidence type="ECO:0000313" key="3">
    <source>
        <dbReference type="EMBL" id="QLL33165.1"/>
    </source>
</evidence>
<name>A0A7G3ZI29_9SACH</name>
<dbReference type="AlphaFoldDB" id="A0A7G3ZI29"/>
<dbReference type="GeneID" id="59326361"/>
<dbReference type="Proteomes" id="UP000515788">
    <property type="component" value="Chromosome 5"/>
</dbReference>
<proteinExistence type="predicted"/>
<dbReference type="CDD" id="cd00303">
    <property type="entry name" value="retropepsin_like"/>
    <property type="match status" value="1"/>
</dbReference>
<dbReference type="Pfam" id="PF12384">
    <property type="entry name" value="Peptidase_A2B"/>
    <property type="match status" value="1"/>
</dbReference>
<protein>
    <recommendedName>
        <fullName evidence="2">Peptidase A2B Ty3 transposon peptidase domain-containing protein</fullName>
    </recommendedName>
</protein>
<dbReference type="SUPFAM" id="SSF50630">
    <property type="entry name" value="Acid proteases"/>
    <property type="match status" value="1"/>
</dbReference>
<dbReference type="RefSeq" id="XP_037139839.1">
    <property type="nucleotide sequence ID" value="XM_037283943.1"/>
</dbReference>
<feature type="domain" description="Peptidase A2B Ty3 transposon peptidase" evidence="2">
    <location>
        <begin position="1"/>
        <end position="142"/>
    </location>
</feature>
<feature type="region of interest" description="Disordered" evidence="1">
    <location>
        <begin position="159"/>
        <end position="185"/>
    </location>
</feature>
<sequence>MDDPAERPILIKRQKMKTLFDSGSPTSFIRADMVKSLNLRTYETPPFRFRGFIPTDASTTTEAVSLTVPVEDLQIPVVAYILESMDYQLLIANPILRRYSKLLSIILESTPNLKACENRVKVSYLEPESTGNRGNSRRPEMSLATTTLEAIDRKSIGHRGKAKCDVPSPVTTTSETASALDNPGYPGDPELIVQELLEQIPGGDGREVPGCKRKRFSPAVVREQRL</sequence>
<evidence type="ECO:0000259" key="2">
    <source>
        <dbReference type="Pfam" id="PF12384"/>
    </source>
</evidence>
<dbReference type="InterPro" id="IPR021109">
    <property type="entry name" value="Peptidase_aspartic_dom_sf"/>
</dbReference>
<gene>
    <name evidence="3" type="ORF">HG536_0E00760</name>
</gene>
<feature type="compositionally biased region" description="Polar residues" evidence="1">
    <location>
        <begin position="169"/>
        <end position="179"/>
    </location>
</feature>
<accession>A0A7G3ZI29</accession>
<evidence type="ECO:0000313" key="4">
    <source>
        <dbReference type="Proteomes" id="UP000515788"/>
    </source>
</evidence>
<dbReference type="OrthoDB" id="3973452at2759"/>
<dbReference type="InterPro" id="IPR024650">
    <property type="entry name" value="Peptidase_A2B"/>
</dbReference>